<dbReference type="AlphaFoldDB" id="A0A3M9NEA0"/>
<reference evidence="1 2" key="1">
    <citation type="submission" date="2018-11" db="EMBL/GenBank/DDBJ databases">
        <title>Draft genome sequence of Ferruginibacter sp. BO-59.</title>
        <authorList>
            <person name="Im W.T."/>
        </authorList>
    </citation>
    <scope>NUCLEOTIDE SEQUENCE [LARGE SCALE GENOMIC DNA]</scope>
    <source>
        <strain evidence="1 2">BO-59</strain>
    </source>
</reference>
<keyword evidence="2" id="KW-1185">Reference proteome</keyword>
<name>A0A3M9NEA0_9BACT</name>
<dbReference type="PANTHER" id="PTHR36452:SF1">
    <property type="entry name" value="DUF2461 DOMAIN-CONTAINING PROTEIN"/>
    <property type="match status" value="1"/>
</dbReference>
<dbReference type="OrthoDB" id="9794241at2"/>
<evidence type="ECO:0000313" key="1">
    <source>
        <dbReference type="EMBL" id="RNI36096.1"/>
    </source>
</evidence>
<accession>A0A3M9NEA0</accession>
<proteinExistence type="predicted"/>
<protein>
    <submittedName>
        <fullName evidence="1">DUF2461 domain-containing protein</fullName>
    </submittedName>
</protein>
<evidence type="ECO:0000313" key="2">
    <source>
        <dbReference type="Proteomes" id="UP000267223"/>
    </source>
</evidence>
<organism evidence="1 2">
    <name type="scientific">Hanamia caeni</name>
    <dbReference type="NCBI Taxonomy" id="2294116"/>
    <lineage>
        <taxon>Bacteria</taxon>
        <taxon>Pseudomonadati</taxon>
        <taxon>Bacteroidota</taxon>
        <taxon>Chitinophagia</taxon>
        <taxon>Chitinophagales</taxon>
        <taxon>Chitinophagaceae</taxon>
        <taxon>Hanamia</taxon>
    </lineage>
</organism>
<dbReference type="PANTHER" id="PTHR36452">
    <property type="entry name" value="CHROMOSOME 12, WHOLE GENOME SHOTGUN SEQUENCE"/>
    <property type="match status" value="1"/>
</dbReference>
<dbReference type="NCBIfam" id="TIGR02453">
    <property type="entry name" value="TIGR02453 family protein"/>
    <property type="match status" value="1"/>
</dbReference>
<gene>
    <name evidence="1" type="ORF">EFY79_10390</name>
</gene>
<dbReference type="RefSeq" id="WP_123120649.1">
    <property type="nucleotide sequence ID" value="NZ_RJJR01000008.1"/>
</dbReference>
<dbReference type="PIRSF" id="PIRSF028451">
    <property type="entry name" value="UCP028451"/>
    <property type="match status" value="1"/>
</dbReference>
<sequence length="222" mass="25931">MITASTLSFLKSLKKNNNKPWFDANKDKYLEVRNNFEEFVALLLQKMTLFDEDLKELEYKNCLFRINRDVRFSKDKTPYKISFSASFNKGGKKSIYAGYYLHVQPGDNSFIGGGLWRPEPEQLKKVRQEIDYCFPEFKKIIATPAFKKNYGELEKDEKQMLVNIPKGYEKENPAADFLRMKSFVATKNIADADIVTPKFINEIIQSFKSLKPLLNFINRSFE</sequence>
<dbReference type="Proteomes" id="UP000267223">
    <property type="component" value="Unassembled WGS sequence"/>
</dbReference>
<dbReference type="InterPro" id="IPR015996">
    <property type="entry name" value="UCP028451"/>
</dbReference>
<comment type="caution">
    <text evidence="1">The sequence shown here is derived from an EMBL/GenBank/DDBJ whole genome shotgun (WGS) entry which is preliminary data.</text>
</comment>
<dbReference type="InterPro" id="IPR012808">
    <property type="entry name" value="CHP02453"/>
</dbReference>
<dbReference type="Pfam" id="PF09365">
    <property type="entry name" value="DUF2461"/>
    <property type="match status" value="1"/>
</dbReference>
<dbReference type="EMBL" id="RJJR01000008">
    <property type="protein sequence ID" value="RNI36096.1"/>
    <property type="molecule type" value="Genomic_DNA"/>
</dbReference>